<comment type="caution">
    <text evidence="3">The sequence shown here is derived from an EMBL/GenBank/DDBJ whole genome shotgun (WGS) entry which is preliminary data.</text>
</comment>
<organism evidence="3 4">
    <name type="scientific">Clostridium neonatale</name>
    <dbReference type="NCBI Taxonomy" id="137838"/>
    <lineage>
        <taxon>Bacteria</taxon>
        <taxon>Bacillati</taxon>
        <taxon>Bacillota</taxon>
        <taxon>Clostridia</taxon>
        <taxon>Eubacteriales</taxon>
        <taxon>Clostridiaceae</taxon>
        <taxon>Clostridium</taxon>
    </lineage>
</organism>
<dbReference type="RefSeq" id="WP_230140255.1">
    <property type="nucleotide sequence ID" value="NZ_CAKJVF010000037.1"/>
</dbReference>
<dbReference type="InterPro" id="IPR018925">
    <property type="entry name" value="XtmA-like_N"/>
</dbReference>
<dbReference type="AlphaFoldDB" id="A0AAD2DF86"/>
<feature type="domain" description="PBSX phage terminase small subunit-like N-terminal" evidence="2">
    <location>
        <begin position="1"/>
        <end position="65"/>
    </location>
</feature>
<dbReference type="EMBL" id="CAMTCP010000266">
    <property type="protein sequence ID" value="CAI3668071.1"/>
    <property type="molecule type" value="Genomic_DNA"/>
</dbReference>
<evidence type="ECO:0000313" key="4">
    <source>
        <dbReference type="Proteomes" id="UP001189143"/>
    </source>
</evidence>
<evidence type="ECO:0000259" key="2">
    <source>
        <dbReference type="Pfam" id="PF10668"/>
    </source>
</evidence>
<evidence type="ECO:0000256" key="1">
    <source>
        <dbReference type="SAM" id="MobiDB-lite"/>
    </source>
</evidence>
<evidence type="ECO:0000313" key="3">
    <source>
        <dbReference type="EMBL" id="CAI3668071.1"/>
    </source>
</evidence>
<dbReference type="NCBIfam" id="NF040601">
    <property type="entry name" value="TerS_not_xtmA"/>
    <property type="match status" value="1"/>
</dbReference>
<accession>A0AAD2DF86</accession>
<dbReference type="Proteomes" id="UP001189143">
    <property type="component" value="Unassembled WGS sequence"/>
</dbReference>
<feature type="compositionally biased region" description="Polar residues" evidence="1">
    <location>
        <begin position="62"/>
        <end position="76"/>
    </location>
</feature>
<protein>
    <submittedName>
        <fullName evidence="3">Phage-related terminase small subunit-like protein</fullName>
    </submittedName>
</protein>
<name>A0AAD2DF86_9CLOT</name>
<proteinExistence type="predicted"/>
<sequence length="241" mass="27425">MARVRSPNRDKAKELYIESDGTMKLTEIAAQLELSDSQIRKWKSQDKWEQELKVTLPKRKSNVTNKRGGQPGNKNSVGHKPSSPLRNKNAETHGFFAKHLPTETLEIIKDMDEDPSKILWQNIQIQYAAIVRAQNIMLVESKDDITKELAGETNGDTSSSERYNIQFAWDKQASFLKAQSRAMGELRSLIKQYEITVSGEQMLKVKRMKAELNKIIGIKNNKSHGNMDKLIEAFNKGPVIE</sequence>
<dbReference type="Pfam" id="PF10668">
    <property type="entry name" value="Phage_terminase"/>
    <property type="match status" value="1"/>
</dbReference>
<feature type="region of interest" description="Disordered" evidence="1">
    <location>
        <begin position="56"/>
        <end position="89"/>
    </location>
</feature>
<reference evidence="3" key="1">
    <citation type="submission" date="2022-10" db="EMBL/GenBank/DDBJ databases">
        <authorList>
            <person name="Aires J."/>
            <person name="Mesa V."/>
        </authorList>
    </citation>
    <scope>NUCLEOTIDE SEQUENCE</scope>
    <source>
        <strain evidence="3">Clostridium neonatale JD116</strain>
    </source>
</reference>
<gene>
    <name evidence="3" type="ORF">CNEO2_660038</name>
</gene>